<dbReference type="RefSeq" id="WP_344243894.1">
    <property type="nucleotide sequence ID" value="NZ_BAAAHH010000026.1"/>
</dbReference>
<sequence>MRATRPSLLLALVFAAALSVWALLKGVYSQMVPLPWTAVPTLLLLALGEIVTGVNLRNKIHHKAAAENARPVDPLGVARMAALGKASAHAAAVLTGVFLGFALHVLPNLDLPTPRHDFVVSAATTVSALALTGAALFLEWCCRIPEDPEEKKKERR</sequence>
<evidence type="ECO:0008006" key="4">
    <source>
        <dbReference type="Google" id="ProtNLM"/>
    </source>
</evidence>
<comment type="caution">
    <text evidence="2">The sequence shown here is derived from an EMBL/GenBank/DDBJ whole genome shotgun (WGS) entry which is preliminary data.</text>
</comment>
<dbReference type="InterPro" id="IPR021517">
    <property type="entry name" value="DUF3180"/>
</dbReference>
<protein>
    <recommendedName>
        <fullName evidence="4">DUF3180 domain-containing protein</fullName>
    </recommendedName>
</protein>
<keyword evidence="1" id="KW-0472">Membrane</keyword>
<accession>A0ABN1RQV6</accession>
<dbReference type="EMBL" id="BAAAHH010000026">
    <property type="protein sequence ID" value="GAA0961889.1"/>
    <property type="molecule type" value="Genomic_DNA"/>
</dbReference>
<dbReference type="Pfam" id="PF11377">
    <property type="entry name" value="DUF3180"/>
    <property type="match status" value="1"/>
</dbReference>
<organism evidence="2 3">
    <name type="scientific">Actinocorallia libanotica</name>
    <dbReference type="NCBI Taxonomy" id="46162"/>
    <lineage>
        <taxon>Bacteria</taxon>
        <taxon>Bacillati</taxon>
        <taxon>Actinomycetota</taxon>
        <taxon>Actinomycetes</taxon>
        <taxon>Streptosporangiales</taxon>
        <taxon>Thermomonosporaceae</taxon>
        <taxon>Actinocorallia</taxon>
    </lineage>
</organism>
<feature type="transmembrane region" description="Helical" evidence="1">
    <location>
        <begin position="118"/>
        <end position="142"/>
    </location>
</feature>
<name>A0ABN1RQV6_9ACTN</name>
<proteinExistence type="predicted"/>
<evidence type="ECO:0000256" key="1">
    <source>
        <dbReference type="SAM" id="Phobius"/>
    </source>
</evidence>
<feature type="transmembrane region" description="Helical" evidence="1">
    <location>
        <begin position="38"/>
        <end position="56"/>
    </location>
</feature>
<keyword evidence="1" id="KW-1133">Transmembrane helix</keyword>
<reference evidence="2 3" key="1">
    <citation type="journal article" date="2019" name="Int. J. Syst. Evol. Microbiol.">
        <title>The Global Catalogue of Microorganisms (GCM) 10K type strain sequencing project: providing services to taxonomists for standard genome sequencing and annotation.</title>
        <authorList>
            <consortium name="The Broad Institute Genomics Platform"/>
            <consortium name="The Broad Institute Genome Sequencing Center for Infectious Disease"/>
            <person name="Wu L."/>
            <person name="Ma J."/>
        </authorList>
    </citation>
    <scope>NUCLEOTIDE SEQUENCE [LARGE SCALE GENOMIC DNA]</scope>
    <source>
        <strain evidence="2 3">JCM 10696</strain>
    </source>
</reference>
<dbReference type="Proteomes" id="UP001500665">
    <property type="component" value="Unassembled WGS sequence"/>
</dbReference>
<evidence type="ECO:0000313" key="2">
    <source>
        <dbReference type="EMBL" id="GAA0961889.1"/>
    </source>
</evidence>
<feature type="transmembrane region" description="Helical" evidence="1">
    <location>
        <begin position="88"/>
        <end position="106"/>
    </location>
</feature>
<evidence type="ECO:0000313" key="3">
    <source>
        <dbReference type="Proteomes" id="UP001500665"/>
    </source>
</evidence>
<gene>
    <name evidence="2" type="ORF">GCM10009550_55170</name>
</gene>
<keyword evidence="1" id="KW-0812">Transmembrane</keyword>
<keyword evidence="3" id="KW-1185">Reference proteome</keyword>